<dbReference type="SUPFAM" id="SSF52266">
    <property type="entry name" value="SGNH hydrolase"/>
    <property type="match status" value="1"/>
</dbReference>
<evidence type="ECO:0000313" key="2">
    <source>
        <dbReference type="EMBL" id="OGG06086.1"/>
    </source>
</evidence>
<proteinExistence type="predicted"/>
<organism evidence="2 3">
    <name type="scientific">Candidatus Gottesmanbacteria bacterium RIFCSPHIGHO2_01_FULL_40_15</name>
    <dbReference type="NCBI Taxonomy" id="1798376"/>
    <lineage>
        <taxon>Bacteria</taxon>
        <taxon>Candidatus Gottesmaniibacteriota</taxon>
    </lineage>
</organism>
<dbReference type="EMBL" id="MFJF01000019">
    <property type="protein sequence ID" value="OGG06086.1"/>
    <property type="molecule type" value="Genomic_DNA"/>
</dbReference>
<evidence type="ECO:0000313" key="3">
    <source>
        <dbReference type="Proteomes" id="UP000177354"/>
    </source>
</evidence>
<dbReference type="Proteomes" id="UP000177354">
    <property type="component" value="Unassembled WGS sequence"/>
</dbReference>
<dbReference type="Gene3D" id="3.40.50.1110">
    <property type="entry name" value="SGNH hydrolase"/>
    <property type="match status" value="1"/>
</dbReference>
<keyword evidence="1" id="KW-1133">Transmembrane helix</keyword>
<reference evidence="2 3" key="1">
    <citation type="journal article" date="2016" name="Nat. Commun.">
        <title>Thousands of microbial genomes shed light on interconnected biogeochemical processes in an aquifer system.</title>
        <authorList>
            <person name="Anantharaman K."/>
            <person name="Brown C.T."/>
            <person name="Hug L.A."/>
            <person name="Sharon I."/>
            <person name="Castelle C.J."/>
            <person name="Probst A.J."/>
            <person name="Thomas B.C."/>
            <person name="Singh A."/>
            <person name="Wilkins M.J."/>
            <person name="Karaoz U."/>
            <person name="Brodie E.L."/>
            <person name="Williams K.H."/>
            <person name="Hubbard S.S."/>
            <person name="Banfield J.F."/>
        </authorList>
    </citation>
    <scope>NUCLEOTIDE SEQUENCE [LARGE SCALE GENOMIC DNA]</scope>
</reference>
<protein>
    <submittedName>
        <fullName evidence="2">Uncharacterized protein</fullName>
    </submittedName>
</protein>
<dbReference type="GO" id="GO:0042121">
    <property type="term" value="P:alginic acid biosynthetic process"/>
    <property type="evidence" value="ECO:0007669"/>
    <property type="project" value="UniProtKB-UniPathway"/>
</dbReference>
<dbReference type="InterPro" id="IPR036514">
    <property type="entry name" value="SGNH_hydro_sf"/>
</dbReference>
<evidence type="ECO:0000256" key="1">
    <source>
        <dbReference type="SAM" id="Phobius"/>
    </source>
</evidence>
<keyword evidence="1" id="KW-0472">Membrane</keyword>
<gene>
    <name evidence="2" type="ORF">A2777_01060</name>
</gene>
<name>A0A1F5Z103_9BACT</name>
<dbReference type="UniPathway" id="UPA00286"/>
<dbReference type="AlphaFoldDB" id="A0A1F5Z103"/>
<accession>A0A1F5Z103</accession>
<comment type="caution">
    <text evidence="2">The sequence shown here is derived from an EMBL/GenBank/DDBJ whole genome shotgun (WGS) entry which is preliminary data.</text>
</comment>
<feature type="transmembrane region" description="Helical" evidence="1">
    <location>
        <begin position="6"/>
        <end position="27"/>
    </location>
</feature>
<sequence length="360" mass="42032">MKRREITVFILGVITIILPAEIFLRIINFRPESSWQPSGTHKIDDSLIYINTPNYSGDWITEDFQQKTFINSTGFRDEQIKTKKPEIKRIIVVGDSFIFGHGISSNKLTIPAQLENKIAGVDVINAGVQGYSPDQEYRFITGKAMEYEPDFIIWALNPHDYDNMTYFPSLYDLDKRENLKKTSAMTTWIYFKGFLTTKFPVLLQKSYLFLYILDSLEKIPLLNRGLMIPHDKRYDWIEKKLSEEVKSVIAFTEKNELGLVMVFLPLKYSYRDNKYNSQYVNYEGVVKSIKKILDGENIIYVDIGLDLWRQAQVNKKNSQSDYNRLFFKNDYHLNEAGAEIAAEMLADKLELEKLFIRNQN</sequence>
<keyword evidence="1" id="KW-0812">Transmembrane</keyword>